<dbReference type="PANTHER" id="PTHR10655">
    <property type="entry name" value="LYSOPHOSPHOLIPASE-RELATED"/>
    <property type="match status" value="1"/>
</dbReference>
<reference evidence="4 5" key="1">
    <citation type="submission" date="2023-03" db="EMBL/GenBank/DDBJ databases">
        <title>Bacillus Genome Sequencing.</title>
        <authorList>
            <person name="Dunlap C."/>
        </authorList>
    </citation>
    <scope>NUCLEOTIDE SEQUENCE [LARGE SCALE GENOMIC DNA]</scope>
    <source>
        <strain evidence="4 5">B-59205</strain>
    </source>
</reference>
<dbReference type="SUPFAM" id="SSF53474">
    <property type="entry name" value="alpha/beta-Hydrolases"/>
    <property type="match status" value="1"/>
</dbReference>
<evidence type="ECO:0000256" key="1">
    <source>
        <dbReference type="ARBA" id="ARBA00006499"/>
    </source>
</evidence>
<dbReference type="RefSeq" id="WP_326124485.1">
    <property type="nucleotide sequence ID" value="NZ_JARSFG010000020.1"/>
</dbReference>
<feature type="domain" description="Phospholipase/carboxylesterase/thioesterase" evidence="3">
    <location>
        <begin position="14"/>
        <end position="206"/>
    </location>
</feature>
<dbReference type="GO" id="GO:0016787">
    <property type="term" value="F:hydrolase activity"/>
    <property type="evidence" value="ECO:0007669"/>
    <property type="project" value="UniProtKB-KW"/>
</dbReference>
<dbReference type="Pfam" id="PF02230">
    <property type="entry name" value="Abhydrolase_2"/>
    <property type="match status" value="1"/>
</dbReference>
<evidence type="ECO:0000256" key="2">
    <source>
        <dbReference type="ARBA" id="ARBA00022801"/>
    </source>
</evidence>
<dbReference type="Gene3D" id="3.40.50.1820">
    <property type="entry name" value="alpha/beta hydrolase"/>
    <property type="match status" value="1"/>
</dbReference>
<dbReference type="InterPro" id="IPR003140">
    <property type="entry name" value="PLipase/COase/thioEstase"/>
</dbReference>
<comment type="similarity">
    <text evidence="1">Belongs to the AB hydrolase superfamily. AB hydrolase 2 family.</text>
</comment>
<dbReference type="EMBL" id="JARSFG010000020">
    <property type="protein sequence ID" value="MEC1179994.1"/>
    <property type="molecule type" value="Genomic_DNA"/>
</dbReference>
<dbReference type="InterPro" id="IPR029058">
    <property type="entry name" value="AB_hydrolase_fold"/>
</dbReference>
<evidence type="ECO:0000259" key="3">
    <source>
        <dbReference type="Pfam" id="PF02230"/>
    </source>
</evidence>
<sequence length="208" mass="23497">MKSPYIFTHRAPKEAGEKPAVFLLHGLSSNEQDLLQLVENMPFDCHIFSLRGPIEHPPGYAFYTFEEEGLPNQAVFDQVVQFTRLFIEEAVAEFSLKQDELYVMGFNQGAAIAQALTVVMADTLRGAVALSGFVPQFVVEEYRKLPLSSVQMFIGHGEYDYVYPLAWGEASAAFFEEYGAQVTFKTYADGHGVTAEELKDLMEWFRKQ</sequence>
<comment type="caution">
    <text evidence="4">The sequence shown here is derived from an EMBL/GenBank/DDBJ whole genome shotgun (WGS) entry which is preliminary data.</text>
</comment>
<name>A0AAW9NWR7_9BACL</name>
<evidence type="ECO:0000313" key="4">
    <source>
        <dbReference type="EMBL" id="MEC1179994.1"/>
    </source>
</evidence>
<dbReference type="Proteomes" id="UP001344888">
    <property type="component" value="Unassembled WGS sequence"/>
</dbReference>
<keyword evidence="2" id="KW-0378">Hydrolase</keyword>
<protein>
    <submittedName>
        <fullName evidence="4">Esterase</fullName>
    </submittedName>
</protein>
<proteinExistence type="inferred from homology"/>
<evidence type="ECO:0000313" key="5">
    <source>
        <dbReference type="Proteomes" id="UP001344888"/>
    </source>
</evidence>
<keyword evidence="5" id="KW-1185">Reference proteome</keyword>
<accession>A0AAW9NWR7</accession>
<dbReference type="PANTHER" id="PTHR10655:SF17">
    <property type="entry name" value="LYSOPHOSPHOLIPASE-LIKE PROTEIN 1"/>
    <property type="match status" value="1"/>
</dbReference>
<dbReference type="AlphaFoldDB" id="A0AAW9NWR7"/>
<gene>
    <name evidence="4" type="ORF">P9B03_15950</name>
</gene>
<dbReference type="InterPro" id="IPR050565">
    <property type="entry name" value="LYPA1-2/EST-like"/>
</dbReference>
<organism evidence="4 5">
    <name type="scientific">Metasolibacillus meyeri</name>
    <dbReference type="NCBI Taxonomy" id="1071052"/>
    <lineage>
        <taxon>Bacteria</taxon>
        <taxon>Bacillati</taxon>
        <taxon>Bacillota</taxon>
        <taxon>Bacilli</taxon>
        <taxon>Bacillales</taxon>
        <taxon>Caryophanaceae</taxon>
        <taxon>Metasolibacillus</taxon>
    </lineage>
</organism>